<dbReference type="InterPro" id="IPR018064">
    <property type="entry name" value="Metalthion_vert_metal_BS"/>
</dbReference>
<keyword evidence="5" id="KW-1185">Reference proteome</keyword>
<dbReference type="InterPro" id="IPR023587">
    <property type="entry name" value="Metalthion_dom_sf_vert"/>
</dbReference>
<reference evidence="4" key="1">
    <citation type="submission" date="2019-10" db="EMBL/GenBank/DDBJ databases">
        <authorList>
            <person name="Soares A.E.R."/>
            <person name="Aleixo A."/>
            <person name="Schneider P."/>
            <person name="Miyaki C.Y."/>
            <person name="Schneider M.P."/>
            <person name="Mello C."/>
            <person name="Vasconcelos A.T.R."/>
        </authorList>
    </citation>
    <scope>NUCLEOTIDE SEQUENCE</scope>
    <source>
        <tissue evidence="4">Muscle</tissue>
    </source>
</reference>
<dbReference type="PROSITE" id="PS00203">
    <property type="entry name" value="METALLOTHIONEIN_VRT"/>
    <property type="match status" value="1"/>
</dbReference>
<evidence type="ECO:0000256" key="3">
    <source>
        <dbReference type="ARBA" id="ARBA00022851"/>
    </source>
</evidence>
<dbReference type="Proteomes" id="UP001145742">
    <property type="component" value="Unassembled WGS sequence"/>
</dbReference>
<dbReference type="EMBL" id="WHWB01034507">
    <property type="protein sequence ID" value="KAJ7408965.1"/>
    <property type="molecule type" value="Genomic_DNA"/>
</dbReference>
<accession>A0ABQ9CYT9</accession>
<keyword evidence="3" id="KW-0480">Metal-thiolate cluster</keyword>
<dbReference type="SUPFAM" id="SSF57868">
    <property type="entry name" value="Metallothionein"/>
    <property type="match status" value="1"/>
</dbReference>
<dbReference type="InterPro" id="IPR017854">
    <property type="entry name" value="Metalthion_dom_sf"/>
</dbReference>
<evidence type="ECO:0008006" key="6">
    <source>
        <dbReference type="Google" id="ProtNLM"/>
    </source>
</evidence>
<proteinExistence type="inferred from homology"/>
<evidence type="ECO:0000313" key="4">
    <source>
        <dbReference type="EMBL" id="KAJ7408965.1"/>
    </source>
</evidence>
<evidence type="ECO:0000256" key="1">
    <source>
        <dbReference type="ARBA" id="ARBA00007283"/>
    </source>
</evidence>
<name>A0ABQ9CYT9_9PASS</name>
<keyword evidence="2" id="KW-0479">Metal-binding</keyword>
<dbReference type="Pfam" id="PF00131">
    <property type="entry name" value="Metallothio"/>
    <property type="match status" value="1"/>
</dbReference>
<evidence type="ECO:0000313" key="5">
    <source>
        <dbReference type="Proteomes" id="UP001145742"/>
    </source>
</evidence>
<protein>
    <recommendedName>
        <fullName evidence="6">Metallothionein</fullName>
    </recommendedName>
</protein>
<gene>
    <name evidence="4" type="ORF">WISP_117243</name>
</gene>
<evidence type="ECO:0000256" key="2">
    <source>
        <dbReference type="ARBA" id="ARBA00022723"/>
    </source>
</evidence>
<sequence>MDPQDCTCAAGDSCSCTVSCKCKNCRCRSCRKNERVKVQQIFGLYLITFTCATWKIRQEETSRVDPSVCSCCCLVDRSFYILCSSPGLETVEKALVPQILAVASRELPTCSSYCALLSSFHKKLILTHQTESPERSEV</sequence>
<comment type="caution">
    <text evidence="4">The sequence shown here is derived from an EMBL/GenBank/DDBJ whole genome shotgun (WGS) entry which is preliminary data.</text>
</comment>
<organism evidence="4 5">
    <name type="scientific">Willisornis vidua</name>
    <name type="common">Xingu scale-backed antbird</name>
    <dbReference type="NCBI Taxonomy" id="1566151"/>
    <lineage>
        <taxon>Eukaryota</taxon>
        <taxon>Metazoa</taxon>
        <taxon>Chordata</taxon>
        <taxon>Craniata</taxon>
        <taxon>Vertebrata</taxon>
        <taxon>Euteleostomi</taxon>
        <taxon>Archelosauria</taxon>
        <taxon>Archosauria</taxon>
        <taxon>Dinosauria</taxon>
        <taxon>Saurischia</taxon>
        <taxon>Theropoda</taxon>
        <taxon>Coelurosauria</taxon>
        <taxon>Aves</taxon>
        <taxon>Neognathae</taxon>
        <taxon>Neoaves</taxon>
        <taxon>Telluraves</taxon>
        <taxon>Australaves</taxon>
        <taxon>Passeriformes</taxon>
        <taxon>Thamnophilidae</taxon>
        <taxon>Willisornis</taxon>
    </lineage>
</organism>
<comment type="similarity">
    <text evidence="1">Belongs to the metallothionein superfamily. Type 1 family.</text>
</comment>
<dbReference type="Gene3D" id="4.10.10.10">
    <property type="entry name" value="Metallothionein Isoform II"/>
    <property type="match status" value="1"/>
</dbReference>
<dbReference type="InterPro" id="IPR000006">
    <property type="entry name" value="Metalthion_vert"/>
</dbReference>